<gene>
    <name evidence="3" type="ORF">GCM10009564_09720</name>
</gene>
<dbReference type="InterPro" id="IPR000120">
    <property type="entry name" value="Amidase"/>
</dbReference>
<dbReference type="EMBL" id="BAAAHU010000005">
    <property type="protein sequence ID" value="GAA1005308.1"/>
    <property type="molecule type" value="Genomic_DNA"/>
</dbReference>
<accession>A0ABN1SV29</accession>
<evidence type="ECO:0000313" key="4">
    <source>
        <dbReference type="Proteomes" id="UP001501072"/>
    </source>
</evidence>
<sequence length="446" mass="46786">MTNWVGRSAAEIAAAVREKRATPGEVVAEHLARIERLDGRVGAFRTVRAKAALAEADEVGARSDLAELPLAGVPVAVKDNLAVRGESCRVGSAATPDAPAEQDHVTVARLRAAGAVVVGLTNVPELCVFGTTEGVYGTARNPWDLTRTAGGSSGGSAAAVAAGMVPVALGNDGMGSLRIPAAVCGLVTIKPGHGVVPAGIGEGDWFGLSENGPLATTVEDVRLVLSVLAGTGAVRPRETAPRTIAVSLRSPLAGAFVSRPYAVAARDAARLLAGAGHRVRRADPPYPRSLGVTALRYWSAGTAVDAAGLDPRRLARRTRVHAAIGRRFLNGVRTSTDRERLRRRLEPFFAEHDVLLTPALARRSPQAGPWHERGWLRNVLANSSYSPMTPPWNLTGWPAMAVPFGTLPSGAPCAVQLVGRPGSEADLLDLAEQLETLRPWRRTAGL</sequence>
<dbReference type="Gene3D" id="3.90.1300.10">
    <property type="entry name" value="Amidase signature (AS) domain"/>
    <property type="match status" value="1"/>
</dbReference>
<evidence type="ECO:0000259" key="2">
    <source>
        <dbReference type="Pfam" id="PF01425"/>
    </source>
</evidence>
<dbReference type="Proteomes" id="UP001501072">
    <property type="component" value="Unassembled WGS sequence"/>
</dbReference>
<reference evidence="3 4" key="1">
    <citation type="journal article" date="2019" name="Int. J. Syst. Evol. Microbiol.">
        <title>The Global Catalogue of Microorganisms (GCM) 10K type strain sequencing project: providing services to taxonomists for standard genome sequencing and annotation.</title>
        <authorList>
            <consortium name="The Broad Institute Genomics Platform"/>
            <consortium name="The Broad Institute Genome Sequencing Center for Infectious Disease"/>
            <person name="Wu L."/>
            <person name="Ma J."/>
        </authorList>
    </citation>
    <scope>NUCLEOTIDE SEQUENCE [LARGE SCALE GENOMIC DNA]</scope>
    <source>
        <strain evidence="3 4">JCM 11269</strain>
    </source>
</reference>
<comment type="caution">
    <text evidence="3">The sequence shown here is derived from an EMBL/GenBank/DDBJ whole genome shotgun (WGS) entry which is preliminary data.</text>
</comment>
<evidence type="ECO:0000256" key="1">
    <source>
        <dbReference type="ARBA" id="ARBA00009199"/>
    </source>
</evidence>
<dbReference type="InterPro" id="IPR023631">
    <property type="entry name" value="Amidase_dom"/>
</dbReference>
<name>A0ABN1SV29_9ACTN</name>
<evidence type="ECO:0000313" key="3">
    <source>
        <dbReference type="EMBL" id="GAA1005308.1"/>
    </source>
</evidence>
<dbReference type="InterPro" id="IPR036928">
    <property type="entry name" value="AS_sf"/>
</dbReference>
<dbReference type="Pfam" id="PF01425">
    <property type="entry name" value="Amidase"/>
    <property type="match status" value="1"/>
</dbReference>
<organism evidence="3 4">
    <name type="scientific">Streptomyces thermogriseus</name>
    <dbReference type="NCBI Taxonomy" id="75292"/>
    <lineage>
        <taxon>Bacteria</taxon>
        <taxon>Bacillati</taxon>
        <taxon>Actinomycetota</taxon>
        <taxon>Actinomycetes</taxon>
        <taxon>Kitasatosporales</taxon>
        <taxon>Streptomycetaceae</taxon>
        <taxon>Streptomyces</taxon>
    </lineage>
</organism>
<dbReference type="RefSeq" id="WP_067388502.1">
    <property type="nucleotide sequence ID" value="NZ_BAAAHU010000005.1"/>
</dbReference>
<comment type="similarity">
    <text evidence="1">Belongs to the amidase family.</text>
</comment>
<proteinExistence type="inferred from homology"/>
<feature type="domain" description="Amidase" evidence="2">
    <location>
        <begin position="25"/>
        <end position="428"/>
    </location>
</feature>
<protein>
    <submittedName>
        <fullName evidence="3">Amidase</fullName>
    </submittedName>
</protein>
<dbReference type="SUPFAM" id="SSF75304">
    <property type="entry name" value="Amidase signature (AS) enzymes"/>
    <property type="match status" value="1"/>
</dbReference>
<keyword evidence="4" id="KW-1185">Reference proteome</keyword>
<dbReference type="PANTHER" id="PTHR11895:SF7">
    <property type="entry name" value="GLUTAMYL-TRNA(GLN) AMIDOTRANSFERASE SUBUNIT A, MITOCHONDRIAL"/>
    <property type="match status" value="1"/>
</dbReference>
<dbReference type="PANTHER" id="PTHR11895">
    <property type="entry name" value="TRANSAMIDASE"/>
    <property type="match status" value="1"/>
</dbReference>